<keyword evidence="2" id="KW-1185">Reference proteome</keyword>
<name>A0ACC2HI12_DALPE</name>
<evidence type="ECO:0000313" key="2">
    <source>
        <dbReference type="Proteomes" id="UP001157502"/>
    </source>
</evidence>
<comment type="caution">
    <text evidence="1">The sequence shown here is derived from an EMBL/GenBank/DDBJ whole genome shotgun (WGS) entry which is preliminary data.</text>
</comment>
<evidence type="ECO:0000313" key="1">
    <source>
        <dbReference type="EMBL" id="KAJ8015619.1"/>
    </source>
</evidence>
<sequence length="165" mass="18953">MERAKERLTGGNVKAVPRYLPRAWHPCGEKKTGAKRGDEWIPQCGSLEMEHLSYVSPNHRLPLTNAEWKSGNNHTKATRCYRPDENTRRAVHTRNHWLNRVGAHYCHDVTGSSRLLHVRHPGDETGNWENLRAARDASRFCQRAVCACVHSEEVFLRVRVKLTVP</sequence>
<protein>
    <submittedName>
        <fullName evidence="1">Uncharacterized protein</fullName>
    </submittedName>
</protein>
<dbReference type="EMBL" id="CM055729">
    <property type="protein sequence ID" value="KAJ8015619.1"/>
    <property type="molecule type" value="Genomic_DNA"/>
</dbReference>
<accession>A0ACC2HI12</accession>
<gene>
    <name evidence="1" type="ORF">DPEC_G00027990</name>
</gene>
<reference evidence="1" key="1">
    <citation type="submission" date="2021-05" db="EMBL/GenBank/DDBJ databases">
        <authorList>
            <person name="Pan Q."/>
            <person name="Jouanno E."/>
            <person name="Zahm M."/>
            <person name="Klopp C."/>
            <person name="Cabau C."/>
            <person name="Louis A."/>
            <person name="Berthelot C."/>
            <person name="Parey E."/>
            <person name="Roest Crollius H."/>
            <person name="Montfort J."/>
            <person name="Robinson-Rechavi M."/>
            <person name="Bouchez O."/>
            <person name="Lampietro C."/>
            <person name="Lopez Roques C."/>
            <person name="Donnadieu C."/>
            <person name="Postlethwait J."/>
            <person name="Bobe J."/>
            <person name="Dillon D."/>
            <person name="Chandos A."/>
            <person name="von Hippel F."/>
            <person name="Guiguen Y."/>
        </authorList>
    </citation>
    <scope>NUCLEOTIDE SEQUENCE</scope>
    <source>
        <strain evidence="1">YG-Jan2019</strain>
    </source>
</reference>
<dbReference type="Proteomes" id="UP001157502">
    <property type="component" value="Chromosome 2"/>
</dbReference>
<organism evidence="1 2">
    <name type="scientific">Dallia pectoralis</name>
    <name type="common">Alaska blackfish</name>
    <dbReference type="NCBI Taxonomy" id="75939"/>
    <lineage>
        <taxon>Eukaryota</taxon>
        <taxon>Metazoa</taxon>
        <taxon>Chordata</taxon>
        <taxon>Craniata</taxon>
        <taxon>Vertebrata</taxon>
        <taxon>Euteleostomi</taxon>
        <taxon>Actinopterygii</taxon>
        <taxon>Neopterygii</taxon>
        <taxon>Teleostei</taxon>
        <taxon>Protacanthopterygii</taxon>
        <taxon>Esociformes</taxon>
        <taxon>Umbridae</taxon>
        <taxon>Dallia</taxon>
    </lineage>
</organism>
<proteinExistence type="predicted"/>